<dbReference type="PRINTS" id="PR00463">
    <property type="entry name" value="EP450I"/>
</dbReference>
<dbReference type="EMBL" id="CAUEEQ010015485">
    <property type="protein sequence ID" value="CAJ0939216.1"/>
    <property type="molecule type" value="Genomic_DNA"/>
</dbReference>
<evidence type="ECO:0000313" key="5">
    <source>
        <dbReference type="EMBL" id="CAJ0939216.1"/>
    </source>
</evidence>
<dbReference type="InterPro" id="IPR001128">
    <property type="entry name" value="Cyt_P450"/>
</dbReference>
<dbReference type="PANTHER" id="PTHR24300:SF424">
    <property type="entry name" value="CYTOCHROME P450"/>
    <property type="match status" value="1"/>
</dbReference>
<dbReference type="Proteomes" id="UP001176940">
    <property type="component" value="Unassembled WGS sequence"/>
</dbReference>
<comment type="similarity">
    <text evidence="2">Belongs to the cytochrome P450 family.</text>
</comment>
<gene>
    <name evidence="5" type="ORF">RIMI_LOCUS7972278</name>
</gene>
<accession>A0ABN9LF06</accession>
<proteinExistence type="inferred from homology"/>
<evidence type="ECO:0000256" key="1">
    <source>
        <dbReference type="ARBA" id="ARBA00001971"/>
    </source>
</evidence>
<keyword evidence="3" id="KW-0479">Metal-binding</keyword>
<dbReference type="Gene3D" id="1.10.630.10">
    <property type="entry name" value="Cytochrome P450"/>
    <property type="match status" value="1"/>
</dbReference>
<dbReference type="SUPFAM" id="SSF48264">
    <property type="entry name" value="Cytochrome P450"/>
    <property type="match status" value="1"/>
</dbReference>
<reference evidence="5" key="1">
    <citation type="submission" date="2023-07" db="EMBL/GenBank/DDBJ databases">
        <authorList>
            <person name="Stuckert A."/>
        </authorList>
    </citation>
    <scope>NUCLEOTIDE SEQUENCE</scope>
</reference>
<name>A0ABN9LF06_9NEOB</name>
<sequence>MPKSPASRTDCVSAGRKAEHSGDITAVLCFTAGADSQCREADGGGRDRHRNLWSQYGSVYTLYFGSRRVVVLCGYEAMKEALIDQGEVFGARGSLPILDNFFQGYGPEGEFRGFRVSADPDPDPDPDFFIGSADFTRPDF</sequence>
<dbReference type="PANTHER" id="PTHR24300">
    <property type="entry name" value="CYTOCHROME P450 508A4-RELATED"/>
    <property type="match status" value="1"/>
</dbReference>
<evidence type="ECO:0000256" key="2">
    <source>
        <dbReference type="ARBA" id="ARBA00010617"/>
    </source>
</evidence>
<evidence type="ECO:0000256" key="4">
    <source>
        <dbReference type="ARBA" id="ARBA00023004"/>
    </source>
</evidence>
<dbReference type="InterPro" id="IPR036396">
    <property type="entry name" value="Cyt_P450_sf"/>
</dbReference>
<organism evidence="5 6">
    <name type="scientific">Ranitomeya imitator</name>
    <name type="common">mimic poison frog</name>
    <dbReference type="NCBI Taxonomy" id="111125"/>
    <lineage>
        <taxon>Eukaryota</taxon>
        <taxon>Metazoa</taxon>
        <taxon>Chordata</taxon>
        <taxon>Craniata</taxon>
        <taxon>Vertebrata</taxon>
        <taxon>Euteleostomi</taxon>
        <taxon>Amphibia</taxon>
        <taxon>Batrachia</taxon>
        <taxon>Anura</taxon>
        <taxon>Neobatrachia</taxon>
        <taxon>Hyloidea</taxon>
        <taxon>Dendrobatidae</taxon>
        <taxon>Dendrobatinae</taxon>
        <taxon>Ranitomeya</taxon>
    </lineage>
</organism>
<dbReference type="Pfam" id="PF00067">
    <property type="entry name" value="p450"/>
    <property type="match status" value="1"/>
</dbReference>
<evidence type="ECO:0000313" key="6">
    <source>
        <dbReference type="Proteomes" id="UP001176940"/>
    </source>
</evidence>
<keyword evidence="4" id="KW-0408">Iron</keyword>
<evidence type="ECO:0000256" key="3">
    <source>
        <dbReference type="ARBA" id="ARBA00022723"/>
    </source>
</evidence>
<dbReference type="InterPro" id="IPR002401">
    <property type="entry name" value="Cyt_P450_E_grp-I"/>
</dbReference>
<comment type="caution">
    <text evidence="5">The sequence shown here is derived from an EMBL/GenBank/DDBJ whole genome shotgun (WGS) entry which is preliminary data.</text>
</comment>
<keyword evidence="6" id="KW-1185">Reference proteome</keyword>
<dbReference type="InterPro" id="IPR050182">
    <property type="entry name" value="Cytochrome_P450_fam2"/>
</dbReference>
<comment type="cofactor">
    <cofactor evidence="1">
        <name>heme</name>
        <dbReference type="ChEBI" id="CHEBI:30413"/>
    </cofactor>
</comment>
<protein>
    <submittedName>
        <fullName evidence="5">Uncharacterized protein</fullName>
    </submittedName>
</protein>